<name>A0ACC0MEW2_RHOML</name>
<proteinExistence type="predicted"/>
<organism evidence="1 2">
    <name type="scientific">Rhododendron molle</name>
    <name type="common">Chinese azalea</name>
    <name type="synonym">Azalea mollis</name>
    <dbReference type="NCBI Taxonomy" id="49168"/>
    <lineage>
        <taxon>Eukaryota</taxon>
        <taxon>Viridiplantae</taxon>
        <taxon>Streptophyta</taxon>
        <taxon>Embryophyta</taxon>
        <taxon>Tracheophyta</taxon>
        <taxon>Spermatophyta</taxon>
        <taxon>Magnoliopsida</taxon>
        <taxon>eudicotyledons</taxon>
        <taxon>Gunneridae</taxon>
        <taxon>Pentapetalae</taxon>
        <taxon>asterids</taxon>
        <taxon>Ericales</taxon>
        <taxon>Ericaceae</taxon>
        <taxon>Ericoideae</taxon>
        <taxon>Rhodoreae</taxon>
        <taxon>Rhododendron</taxon>
    </lineage>
</organism>
<protein>
    <submittedName>
        <fullName evidence="1">Uncharacterized protein</fullName>
    </submittedName>
</protein>
<accession>A0ACC0MEW2</accession>
<evidence type="ECO:0000313" key="2">
    <source>
        <dbReference type="Proteomes" id="UP001062846"/>
    </source>
</evidence>
<comment type="caution">
    <text evidence="1">The sequence shown here is derived from an EMBL/GenBank/DDBJ whole genome shotgun (WGS) entry which is preliminary data.</text>
</comment>
<sequence length="132" mass="14952">MVKHETMQPICKGHFTATIGLPCARKIIDWKGKALPLEAIHQQWRIDIISLTCSNGGETSGDEFKGLIHELEDKYEVWPPTQEEHAQERISQLLNPSLSLLFEPIVHSHKGRPSGSKKGKGIWFNKTKPFKV</sequence>
<keyword evidence="2" id="KW-1185">Reference proteome</keyword>
<evidence type="ECO:0000313" key="1">
    <source>
        <dbReference type="EMBL" id="KAI8539134.1"/>
    </source>
</evidence>
<dbReference type="EMBL" id="CM046396">
    <property type="protein sequence ID" value="KAI8539134.1"/>
    <property type="molecule type" value="Genomic_DNA"/>
</dbReference>
<dbReference type="Proteomes" id="UP001062846">
    <property type="component" value="Chromosome 9"/>
</dbReference>
<gene>
    <name evidence="1" type="ORF">RHMOL_Rhmol09G0157500</name>
</gene>
<reference evidence="1" key="1">
    <citation type="submission" date="2022-02" db="EMBL/GenBank/DDBJ databases">
        <title>Plant Genome Project.</title>
        <authorList>
            <person name="Zhang R.-G."/>
        </authorList>
    </citation>
    <scope>NUCLEOTIDE SEQUENCE</scope>
    <source>
        <strain evidence="1">AT1</strain>
    </source>
</reference>